<gene>
    <name evidence="2" type="ORF">BXYJ_LOCUS5118</name>
</gene>
<feature type="region of interest" description="Disordered" evidence="1">
    <location>
        <begin position="1"/>
        <end position="94"/>
    </location>
</feature>
<dbReference type="WBParaSite" id="BXY_1702700.1">
    <property type="protein sequence ID" value="BXY_1702700.1"/>
    <property type="gene ID" value="BXY_1702700"/>
</dbReference>
<feature type="region of interest" description="Disordered" evidence="1">
    <location>
        <begin position="196"/>
        <end position="260"/>
    </location>
</feature>
<organism evidence="3 5">
    <name type="scientific">Bursaphelenchus xylophilus</name>
    <name type="common">Pinewood nematode worm</name>
    <name type="synonym">Aphelenchoides xylophilus</name>
    <dbReference type="NCBI Taxonomy" id="6326"/>
    <lineage>
        <taxon>Eukaryota</taxon>
        <taxon>Metazoa</taxon>
        <taxon>Ecdysozoa</taxon>
        <taxon>Nematoda</taxon>
        <taxon>Chromadorea</taxon>
        <taxon>Rhabditida</taxon>
        <taxon>Tylenchina</taxon>
        <taxon>Tylenchomorpha</taxon>
        <taxon>Aphelenchoidea</taxon>
        <taxon>Aphelenchoididae</taxon>
        <taxon>Bursaphelenchus</taxon>
    </lineage>
</organism>
<evidence type="ECO:0000313" key="3">
    <source>
        <dbReference type="Proteomes" id="UP000095284"/>
    </source>
</evidence>
<name>A0A1I7SVF1_BURXY</name>
<keyword evidence="4" id="KW-1185">Reference proteome</keyword>
<dbReference type="Proteomes" id="UP000659654">
    <property type="component" value="Unassembled WGS sequence"/>
</dbReference>
<proteinExistence type="predicted"/>
<reference evidence="2" key="2">
    <citation type="submission" date="2020-09" db="EMBL/GenBank/DDBJ databases">
        <authorList>
            <person name="Kikuchi T."/>
        </authorList>
    </citation>
    <scope>NUCLEOTIDE SEQUENCE</scope>
    <source>
        <strain evidence="2">Ka4C1</strain>
    </source>
</reference>
<dbReference type="EMBL" id="CAJFCV020000002">
    <property type="protein sequence ID" value="CAG9101358.1"/>
    <property type="molecule type" value="Genomic_DNA"/>
</dbReference>
<feature type="compositionally biased region" description="Polar residues" evidence="1">
    <location>
        <begin position="196"/>
        <end position="211"/>
    </location>
</feature>
<feature type="compositionally biased region" description="Basic and acidic residues" evidence="1">
    <location>
        <begin position="238"/>
        <end position="260"/>
    </location>
</feature>
<feature type="compositionally biased region" description="Polar residues" evidence="1">
    <location>
        <begin position="1"/>
        <end position="42"/>
    </location>
</feature>
<evidence type="ECO:0000313" key="5">
    <source>
        <dbReference type="WBParaSite" id="BXY_1702700.1"/>
    </source>
</evidence>
<evidence type="ECO:0000313" key="4">
    <source>
        <dbReference type="Proteomes" id="UP000659654"/>
    </source>
</evidence>
<dbReference type="AlphaFoldDB" id="A0A1I7SVF1"/>
<feature type="compositionally biased region" description="Basic and acidic residues" evidence="1">
    <location>
        <begin position="61"/>
        <end position="74"/>
    </location>
</feature>
<evidence type="ECO:0000256" key="1">
    <source>
        <dbReference type="SAM" id="MobiDB-lite"/>
    </source>
</evidence>
<evidence type="ECO:0000313" key="2">
    <source>
        <dbReference type="EMBL" id="CAD5217604.1"/>
    </source>
</evidence>
<reference evidence="5" key="1">
    <citation type="submission" date="2016-11" db="UniProtKB">
        <authorList>
            <consortium name="WormBaseParasite"/>
        </authorList>
    </citation>
    <scope>IDENTIFICATION</scope>
</reference>
<dbReference type="Proteomes" id="UP000095284">
    <property type="component" value="Unplaced"/>
</dbReference>
<protein>
    <submittedName>
        <fullName evidence="2">(pine wood nematode) hypothetical protein</fullName>
    </submittedName>
</protein>
<dbReference type="Proteomes" id="UP000582659">
    <property type="component" value="Unassembled WGS sequence"/>
</dbReference>
<accession>A0A1I7SVF1</accession>
<sequence>MENPLNGRSENSYQMSKNKSYQSSNSAEYSPPSHLNSKSSGSPEDLPPSRPVAIYGVDSGESEKAFSFESTKEQDCEEDVESQKSPFLLMPPIRSRTSSANSQQFFSTDGSFENLSSPTSFSSREVLSATSQHNPAIGTIMNIGERIRSFVNRRDSNPSTLTMRRASINSPSFTNIAEPSDSPSLQLFTEVYDGTQPSNFERSRRSLQSGQVPPAGVKSEDRPPTGLPNPRGPFRLRSSSEVKAKKRQNVYEEKPVEKFA</sequence>
<dbReference type="EMBL" id="CAJFDI010000002">
    <property type="protein sequence ID" value="CAD5217604.1"/>
    <property type="molecule type" value="Genomic_DNA"/>
</dbReference>